<organism evidence="2 3">
    <name type="scientific">Lojkania enalia</name>
    <dbReference type="NCBI Taxonomy" id="147567"/>
    <lineage>
        <taxon>Eukaryota</taxon>
        <taxon>Fungi</taxon>
        <taxon>Dikarya</taxon>
        <taxon>Ascomycota</taxon>
        <taxon>Pezizomycotina</taxon>
        <taxon>Dothideomycetes</taxon>
        <taxon>Pleosporomycetidae</taxon>
        <taxon>Pleosporales</taxon>
        <taxon>Pleosporales incertae sedis</taxon>
        <taxon>Lojkania</taxon>
    </lineage>
</organism>
<dbReference type="EMBL" id="ML986634">
    <property type="protein sequence ID" value="KAF2262926.1"/>
    <property type="molecule type" value="Genomic_DNA"/>
</dbReference>
<protein>
    <submittedName>
        <fullName evidence="2">Uncharacterized protein</fullName>
    </submittedName>
</protein>
<accession>A0A9P4K6Y6</accession>
<reference evidence="3" key="1">
    <citation type="journal article" date="2020" name="Stud. Mycol.">
        <title>101 Dothideomycetes genomes: A test case for predicting lifestyles and emergence of pathogens.</title>
        <authorList>
            <person name="Haridas S."/>
            <person name="Albert R."/>
            <person name="Binder M."/>
            <person name="Bloem J."/>
            <person name="LaButti K."/>
            <person name="Salamov A."/>
            <person name="Andreopoulos B."/>
            <person name="Baker S."/>
            <person name="Barry K."/>
            <person name="Bills G."/>
            <person name="Bluhm B."/>
            <person name="Cannon C."/>
            <person name="Castanera R."/>
            <person name="Culley D."/>
            <person name="Daum C."/>
            <person name="Ezra D."/>
            <person name="Gonzalez J."/>
            <person name="Henrissat B."/>
            <person name="Kuo A."/>
            <person name="Liang C."/>
            <person name="Lipzen A."/>
            <person name="Lutzoni F."/>
            <person name="Magnuson J."/>
            <person name="Mondo S."/>
            <person name="Nolan M."/>
            <person name="Ohm R."/>
            <person name="Pangilinan J."/>
            <person name="Park H.-J."/>
            <person name="Ramirez L."/>
            <person name="Alfaro M."/>
            <person name="Sun H."/>
            <person name="Tritt A."/>
            <person name="Yoshinaga Y."/>
            <person name="Zwiers L.-H."/>
            <person name="Turgeon B."/>
            <person name="Goodwin S."/>
            <person name="Spatafora J."/>
            <person name="Crous P."/>
            <person name="Grigoriev I."/>
        </authorList>
    </citation>
    <scope>NUCLEOTIDE SEQUENCE [LARGE SCALE GENOMIC DNA]</scope>
    <source>
        <strain evidence="3">CBS 304.66</strain>
    </source>
</reference>
<feature type="region of interest" description="Disordered" evidence="1">
    <location>
        <begin position="281"/>
        <end position="312"/>
    </location>
</feature>
<sequence length="330" mass="36146">MALSPNISRVEGVLDRIEVKDLAVQVHAGRVVVESVFKAVQSHAIAKQQWLLHAPSQNHASLQGCQIIESVSNEIGIPTLAASNGTTEDAIRRVLAGLLEHVRKIYQNAHNTSMTSNASIQPQLAPIIKRALPSSLFGDIAWPASMPAHARMLKNAYMEIFYKSESYENGCTVIPLKDLHTIKEGIVQLDTKLTHMYTNNLKLILPEHRSAYQPEPWYQNTLRSQDYLNDLRMRKKAGVIQHNRTSLPQPANQEGRTIGEAPYLKVANYVAQPTIPGALQSTAGAAHPDSMSGGNLGYRPIPPSPQADGSGSVVDMQGYSLLQHSISLLT</sequence>
<evidence type="ECO:0000313" key="3">
    <source>
        <dbReference type="Proteomes" id="UP000800093"/>
    </source>
</evidence>
<gene>
    <name evidence="2" type="ORF">CC78DRAFT_295393</name>
</gene>
<proteinExistence type="predicted"/>
<dbReference type="OrthoDB" id="10652712at2759"/>
<evidence type="ECO:0000313" key="2">
    <source>
        <dbReference type="EMBL" id="KAF2262926.1"/>
    </source>
</evidence>
<dbReference type="AlphaFoldDB" id="A0A9P4K6Y6"/>
<dbReference type="Proteomes" id="UP000800093">
    <property type="component" value="Unassembled WGS sequence"/>
</dbReference>
<comment type="caution">
    <text evidence="2">The sequence shown here is derived from an EMBL/GenBank/DDBJ whole genome shotgun (WGS) entry which is preliminary data.</text>
</comment>
<keyword evidence="3" id="KW-1185">Reference proteome</keyword>
<evidence type="ECO:0000256" key="1">
    <source>
        <dbReference type="SAM" id="MobiDB-lite"/>
    </source>
</evidence>
<name>A0A9P4K6Y6_9PLEO</name>